<evidence type="ECO:0000256" key="1">
    <source>
        <dbReference type="ARBA" id="ARBA00004123"/>
    </source>
</evidence>
<evidence type="ECO:0000256" key="3">
    <source>
        <dbReference type="ARBA" id="ARBA00022574"/>
    </source>
</evidence>
<evidence type="ECO:0000256" key="8">
    <source>
        <dbReference type="ARBA" id="ARBA00023242"/>
    </source>
</evidence>
<evidence type="ECO:0000313" key="12">
    <source>
        <dbReference type="EMBL" id="GMI26867.1"/>
    </source>
</evidence>
<reference evidence="12 13" key="1">
    <citation type="journal article" date="2023" name="Commun. Biol.">
        <title>Genome analysis of Parmales, the sister group of diatoms, reveals the evolutionary specialization of diatoms from phago-mixotrophs to photoautotrophs.</title>
        <authorList>
            <person name="Ban H."/>
            <person name="Sato S."/>
            <person name="Yoshikawa S."/>
            <person name="Yamada K."/>
            <person name="Nakamura Y."/>
            <person name="Ichinomiya M."/>
            <person name="Sato N."/>
            <person name="Blanc-Mathieu R."/>
            <person name="Endo H."/>
            <person name="Kuwata A."/>
            <person name="Ogata H."/>
        </authorList>
    </citation>
    <scope>NUCLEOTIDE SEQUENCE [LARGE SCALE GENOMIC DNA]</scope>
</reference>
<keyword evidence="6 9" id="KW-0805">Transcription regulation</keyword>
<keyword evidence="5 9" id="KW-0156">Chromatin regulator</keyword>
<comment type="function">
    <text evidence="9">Required for replication-independent chromatin assembly and for the periodic repression of histone gene transcription during the cell cycle.</text>
</comment>
<dbReference type="Gene3D" id="2.130.10.10">
    <property type="entry name" value="YVTN repeat-like/Quinoprotein amine dehydrogenase"/>
    <property type="match status" value="1"/>
</dbReference>
<feature type="region of interest" description="Disordered" evidence="10">
    <location>
        <begin position="304"/>
        <end position="411"/>
    </location>
</feature>
<gene>
    <name evidence="12" type="ORF">TeGR_g10310</name>
</gene>
<dbReference type="PANTHER" id="PTHR13831:SF0">
    <property type="entry name" value="PROTEIN HIRA"/>
    <property type="match status" value="1"/>
</dbReference>
<evidence type="ECO:0000256" key="9">
    <source>
        <dbReference type="RuleBase" id="RU364014"/>
    </source>
</evidence>
<feature type="compositionally biased region" description="Low complexity" evidence="10">
    <location>
        <begin position="356"/>
        <end position="366"/>
    </location>
</feature>
<organism evidence="12 13">
    <name type="scientific">Tetraparma gracilis</name>
    <dbReference type="NCBI Taxonomy" id="2962635"/>
    <lineage>
        <taxon>Eukaryota</taxon>
        <taxon>Sar</taxon>
        <taxon>Stramenopiles</taxon>
        <taxon>Ochrophyta</taxon>
        <taxon>Bolidophyceae</taxon>
        <taxon>Parmales</taxon>
        <taxon>Triparmaceae</taxon>
        <taxon>Tetraparma</taxon>
    </lineage>
</organism>
<feature type="region of interest" description="Disordered" evidence="10">
    <location>
        <begin position="424"/>
        <end position="443"/>
    </location>
</feature>
<dbReference type="InterPro" id="IPR011494">
    <property type="entry name" value="HIRA-like_C"/>
</dbReference>
<evidence type="ECO:0000256" key="6">
    <source>
        <dbReference type="ARBA" id="ARBA00023015"/>
    </source>
</evidence>
<sequence>PPPSHPPPRGVSFDPLGKFLVSCSDAPSVNIWSTSDFSLEHSKTTSNSDLFEALAAGAEPSLAAQTFVRRLDWAPDGSSCILPCCLSKAKPIAATMIRNTWQTGNHGSQASANLLGHKKAVVVVRYNPRMWRQPASREHTLIVAVGDKKGYLSVWQAGKTKPIFRSQVSEQQQTITDLAWSRCGYILAVSTLDGFVTAVKFDPDEIGVPLSDAEATKVLESKGWTGGASTDLAESAYQLGMEKQHAATSLQNKAFNSSTMAAGPVVGSEARTPAETLAKQKVTTKKGRKKIAPVLVRVSGDVALDPSTAGVGAGENLADNGQRPPPAPAAPAVPAAPAAPPAPKPPPAPPAPSSPAPKNQAAAAAATEKNSATPTTVAETVRKHAAAATAEQEQSKKKRKTTKASSSKASASAAAAANADAATASPSASSSSSAPPPPLLPVTVNPTLTIELVPAPASSSTPSPAAPTPPLLATVTNDAASHSATVRVSSGATSVFADALKSAAVSALCACESLFAVGTEAGEILLWRSEAGRGFKLSGEGGAARAMPCIAVGGGGVSSLQLYQFKGEGGRVEIRLMALLGDGTLVVWDLVKKVQVVRISVASAVQTMHGGNNKAAKGGGAKALPTVSRSFLDMSSSSLEPMIIVLLQQTGNPGGALQGFYYEPGMEAWLRVSDGRFAASDFYSDSTLRSRMGGGGGGPAAASVLSKVDSYVGKGVSLTPAAVFASSGSTTAAGKAAHHALNRSYCEDKMACAVALRCGEDWRYWFGEFCRFLADAGDEAAFRSVVAELMDGTWEGVGEEGGGVRGWWRGGADAFGFGRVGLLKEVVLGAMTTNRSLQGLVGEVSAKLELVEGLEDVEMT</sequence>
<keyword evidence="3 9" id="KW-0853">WD repeat</keyword>
<comment type="caution">
    <text evidence="12">The sequence shown here is derived from an EMBL/GenBank/DDBJ whole genome shotgun (WGS) entry which is preliminary data.</text>
</comment>
<feature type="compositionally biased region" description="Polar residues" evidence="10">
    <location>
        <begin position="368"/>
        <end position="378"/>
    </location>
</feature>
<feature type="domain" description="Protein HIRA-like C-terminal" evidence="11">
    <location>
        <begin position="576"/>
        <end position="789"/>
    </location>
</feature>
<name>A0ABQ6MI85_9STRA</name>
<dbReference type="Pfam" id="PF00400">
    <property type="entry name" value="WD40"/>
    <property type="match status" value="1"/>
</dbReference>
<dbReference type="InterPro" id="IPR001680">
    <property type="entry name" value="WD40_rpt"/>
</dbReference>
<dbReference type="Pfam" id="PF07569">
    <property type="entry name" value="Hira"/>
    <property type="match status" value="1"/>
</dbReference>
<evidence type="ECO:0000313" key="13">
    <source>
        <dbReference type="Proteomes" id="UP001165060"/>
    </source>
</evidence>
<dbReference type="InterPro" id="IPR015943">
    <property type="entry name" value="WD40/YVTN_repeat-like_dom_sf"/>
</dbReference>
<evidence type="ECO:0000256" key="10">
    <source>
        <dbReference type="SAM" id="MobiDB-lite"/>
    </source>
</evidence>
<proteinExistence type="inferred from homology"/>
<dbReference type="SUPFAM" id="SSF50978">
    <property type="entry name" value="WD40 repeat-like"/>
    <property type="match status" value="1"/>
</dbReference>
<evidence type="ECO:0000256" key="4">
    <source>
        <dbReference type="ARBA" id="ARBA00022737"/>
    </source>
</evidence>
<dbReference type="EMBL" id="BRYB01002874">
    <property type="protein sequence ID" value="GMI26867.1"/>
    <property type="molecule type" value="Genomic_DNA"/>
</dbReference>
<keyword evidence="8 9" id="KW-0539">Nucleus</keyword>
<feature type="compositionally biased region" description="Low complexity" evidence="10">
    <location>
        <begin position="424"/>
        <end position="433"/>
    </location>
</feature>
<keyword evidence="13" id="KW-1185">Reference proteome</keyword>
<dbReference type="InterPro" id="IPR036322">
    <property type="entry name" value="WD40_repeat_dom_sf"/>
</dbReference>
<feature type="non-terminal residue" evidence="12">
    <location>
        <position position="1"/>
    </location>
</feature>
<keyword evidence="4 9" id="KW-0677">Repeat</keyword>
<dbReference type="PANTHER" id="PTHR13831">
    <property type="entry name" value="MEMBER OF THE HIR1 FAMILY OF WD-REPEAT PROTEINS"/>
    <property type="match status" value="1"/>
</dbReference>
<keyword evidence="7 9" id="KW-0804">Transcription</keyword>
<accession>A0ABQ6MI85</accession>
<dbReference type="Proteomes" id="UP001165060">
    <property type="component" value="Unassembled WGS sequence"/>
</dbReference>
<comment type="similarity">
    <text evidence="2 9">Belongs to the WD repeat HIR1 family.</text>
</comment>
<evidence type="ECO:0000256" key="2">
    <source>
        <dbReference type="ARBA" id="ARBA00007306"/>
    </source>
</evidence>
<keyword evidence="9" id="KW-0678">Repressor</keyword>
<comment type="subcellular location">
    <subcellularLocation>
        <location evidence="1 9">Nucleus</location>
    </subcellularLocation>
</comment>
<evidence type="ECO:0000256" key="7">
    <source>
        <dbReference type="ARBA" id="ARBA00023163"/>
    </source>
</evidence>
<feature type="compositionally biased region" description="Pro residues" evidence="10">
    <location>
        <begin position="337"/>
        <end position="355"/>
    </location>
</feature>
<evidence type="ECO:0000259" key="11">
    <source>
        <dbReference type="Pfam" id="PF07569"/>
    </source>
</evidence>
<dbReference type="InterPro" id="IPR031120">
    <property type="entry name" value="HIR1-like"/>
</dbReference>
<evidence type="ECO:0000256" key="5">
    <source>
        <dbReference type="ARBA" id="ARBA00022853"/>
    </source>
</evidence>
<protein>
    <recommendedName>
        <fullName evidence="9">Protein HIRA</fullName>
    </recommendedName>
</protein>